<protein>
    <submittedName>
        <fullName evidence="1">Uncharacterized protein</fullName>
    </submittedName>
</protein>
<sequence>MKCDFEFIFKYLLFLILLNGCITEKSPNRNLIFALINNPAPIFQTPDIQKWSGCMTSVLKNDQILGYFCVQENFQNCSKETFLDIPTENFKNSIITNLDIHDLSNPTCLTAIDSVRDRILQTIPADSFQIKNKFSDFNLVPGTISFWKDCSSIRNQTKDYKSIMNNNDRSFAMNWKMLLAIHGNPNESCLNSLSLTSTEMLFFQNVITEKLKYGIQY</sequence>
<dbReference type="STRING" id="1218599.LEP1GSC195_3875"/>
<proteinExistence type="predicted"/>
<evidence type="ECO:0000313" key="1">
    <source>
        <dbReference type="EMBL" id="EOQ95835.1"/>
    </source>
</evidence>
<evidence type="ECO:0000313" key="2">
    <source>
        <dbReference type="Proteomes" id="UP000013984"/>
    </source>
</evidence>
<dbReference type="AlphaFoldDB" id="R9A6G3"/>
<keyword evidence="2" id="KW-1185">Reference proteome</keyword>
<reference evidence="1" key="1">
    <citation type="submission" date="2013-04" db="EMBL/GenBank/DDBJ databases">
        <authorList>
            <person name="Harkins D.M."/>
            <person name="Durkin A.S."/>
            <person name="Brinkac L.M."/>
            <person name="Haft D.H."/>
            <person name="Selengut J.D."/>
            <person name="Sanka R."/>
            <person name="DePew J."/>
            <person name="Purushe J."/>
            <person name="Galloway R.L."/>
            <person name="Vinetz J.M."/>
            <person name="Sutton G.G."/>
            <person name="Nierman W.C."/>
            <person name="Fouts D.E."/>
        </authorList>
    </citation>
    <scope>NUCLEOTIDE SEQUENCE [LARGE SCALE GENOMIC DNA]</scope>
    <source>
        <strain evidence="1">CDC</strain>
    </source>
</reference>
<comment type="caution">
    <text evidence="1">The sequence shown here is derived from an EMBL/GenBank/DDBJ whole genome shotgun (WGS) entry which is preliminary data.</text>
</comment>
<dbReference type="RefSeq" id="WP_015681203.1">
    <property type="nucleotide sequence ID" value="NZ_AOGZ02000014.1"/>
</dbReference>
<gene>
    <name evidence="1" type="ORF">LEP1GSC195_3875</name>
</gene>
<dbReference type="OrthoDB" id="9868659at2"/>
<dbReference type="Proteomes" id="UP000013984">
    <property type="component" value="Unassembled WGS sequence"/>
</dbReference>
<accession>R9A6G3</accession>
<name>R9A6G3_9LEPT</name>
<organism evidence="1 2">
    <name type="scientific">Leptospira wolbachii serovar Codice str. CDC</name>
    <dbReference type="NCBI Taxonomy" id="1218599"/>
    <lineage>
        <taxon>Bacteria</taxon>
        <taxon>Pseudomonadati</taxon>
        <taxon>Spirochaetota</taxon>
        <taxon>Spirochaetia</taxon>
        <taxon>Leptospirales</taxon>
        <taxon>Leptospiraceae</taxon>
        <taxon>Leptospira</taxon>
    </lineage>
</organism>
<dbReference type="EMBL" id="AOGZ02000014">
    <property type="protein sequence ID" value="EOQ95835.1"/>
    <property type="molecule type" value="Genomic_DNA"/>
</dbReference>